<dbReference type="InterPro" id="IPR029058">
    <property type="entry name" value="AB_hydrolase_fold"/>
</dbReference>
<sequence length="310" mass="34084">MTWNETSPPLASMLPNTRYFELESSTVGGSFGVWVTVPPRYESEPTARYPAIYLPDGNLMAPLTAPHTMMIRDDPINPIQPHIQVCVGYVGPDVDRQLAVRARDLLPPGEPLLPTTSAESLNLLVEAGLLDADAAKLYLHNLQNPAADKFLAFLVEELHPLITAEFRIDDASTGLFGYSYGGLFAIYAALQRTIFSKVGAGSPGIIGFESKVFQLYDSEAKKDSDYSDRMLHITVNETEITRVSAYQAYVGVGTAEFITHAGKKPLRGHVLSSHIIPAQSHATGNTSSWFSFLRQCYSQESPEMEIMRQG</sequence>
<keyword evidence="2 3" id="KW-0378">Hydrolase</keyword>
<dbReference type="EMBL" id="VCQV01000037">
    <property type="protein sequence ID" value="TWP33696.1"/>
    <property type="molecule type" value="Genomic_DNA"/>
</dbReference>
<protein>
    <submittedName>
        <fullName evidence="3">Alpha/beta hydrolase</fullName>
    </submittedName>
</protein>
<evidence type="ECO:0000256" key="1">
    <source>
        <dbReference type="ARBA" id="ARBA00005622"/>
    </source>
</evidence>
<dbReference type="GO" id="GO:0016788">
    <property type="term" value="F:hydrolase activity, acting on ester bonds"/>
    <property type="evidence" value="ECO:0007669"/>
    <property type="project" value="TreeGrafter"/>
</dbReference>
<name>A0A563DU39_9MICO</name>
<evidence type="ECO:0000313" key="4">
    <source>
        <dbReference type="Proteomes" id="UP000320244"/>
    </source>
</evidence>
<evidence type="ECO:0000256" key="2">
    <source>
        <dbReference type="ARBA" id="ARBA00022801"/>
    </source>
</evidence>
<keyword evidence="4" id="KW-1185">Reference proteome</keyword>
<gene>
    <name evidence="3" type="ORF">FGL98_20440</name>
</gene>
<organism evidence="3 4">
    <name type="scientific">Leekyejoonella antrihumi</name>
    <dbReference type="NCBI Taxonomy" id="1660198"/>
    <lineage>
        <taxon>Bacteria</taxon>
        <taxon>Bacillati</taxon>
        <taxon>Actinomycetota</taxon>
        <taxon>Actinomycetes</taxon>
        <taxon>Micrococcales</taxon>
        <taxon>Dermacoccaceae</taxon>
        <taxon>Leekyejoonella</taxon>
    </lineage>
</organism>
<dbReference type="PANTHER" id="PTHR40841:SF2">
    <property type="entry name" value="SIDEROPHORE-DEGRADING ESTERASE (EUROFUNG)"/>
    <property type="match status" value="1"/>
</dbReference>
<comment type="caution">
    <text evidence="3">The sequence shown here is derived from an EMBL/GenBank/DDBJ whole genome shotgun (WGS) entry which is preliminary data.</text>
</comment>
<dbReference type="InterPro" id="IPR052558">
    <property type="entry name" value="Siderophore_Hydrolase_D"/>
</dbReference>
<accession>A0A563DU39</accession>
<reference evidence="3 4" key="2">
    <citation type="submission" date="2019-08" db="EMBL/GenBank/DDBJ databases">
        <title>Jejuicoccus antrihumi gen. nov., sp. nov., a new member of the family Dermacoccaceae isolated from a cave.</title>
        <authorList>
            <person name="Schumann P."/>
            <person name="Kim I.S."/>
        </authorList>
    </citation>
    <scope>NUCLEOTIDE SEQUENCE [LARGE SCALE GENOMIC DNA]</scope>
    <source>
        <strain evidence="3 4">C5-26</strain>
    </source>
</reference>
<comment type="similarity">
    <text evidence="1">Belongs to the esterase D family.</text>
</comment>
<proteinExistence type="inferred from homology"/>
<reference evidence="3 4" key="1">
    <citation type="submission" date="2019-05" db="EMBL/GenBank/DDBJ databases">
        <authorList>
            <person name="Lee S.D."/>
        </authorList>
    </citation>
    <scope>NUCLEOTIDE SEQUENCE [LARGE SCALE GENOMIC DNA]</scope>
    <source>
        <strain evidence="3 4">C5-26</strain>
    </source>
</reference>
<dbReference type="PANTHER" id="PTHR40841">
    <property type="entry name" value="SIDEROPHORE TRIACETYLFUSARININE C ESTERASE"/>
    <property type="match status" value="1"/>
</dbReference>
<evidence type="ECO:0000313" key="3">
    <source>
        <dbReference type="EMBL" id="TWP33696.1"/>
    </source>
</evidence>
<dbReference type="SUPFAM" id="SSF53474">
    <property type="entry name" value="alpha/beta-Hydrolases"/>
    <property type="match status" value="1"/>
</dbReference>
<dbReference type="Gene3D" id="3.40.50.1820">
    <property type="entry name" value="alpha/beta hydrolase"/>
    <property type="match status" value="1"/>
</dbReference>
<dbReference type="Pfam" id="PF00756">
    <property type="entry name" value="Esterase"/>
    <property type="match status" value="1"/>
</dbReference>
<dbReference type="AlphaFoldDB" id="A0A563DU39"/>
<dbReference type="OrthoDB" id="5523653at2"/>
<dbReference type="InterPro" id="IPR000801">
    <property type="entry name" value="Esterase-like"/>
</dbReference>
<dbReference type="Proteomes" id="UP000320244">
    <property type="component" value="Unassembled WGS sequence"/>
</dbReference>